<feature type="domain" description="HTH luxR-type" evidence="1">
    <location>
        <begin position="305"/>
        <end position="362"/>
    </location>
</feature>
<reference evidence="2" key="1">
    <citation type="submission" date="2014-08" db="EMBL/GenBank/DDBJ databases">
        <title>Draft genome sequences of Sphingobium herbicidovorans.</title>
        <authorList>
            <person name="Gan H.M."/>
            <person name="Gan H.Y."/>
            <person name="Savka M.A."/>
        </authorList>
    </citation>
    <scope>NUCLEOTIDE SEQUENCE [LARGE SCALE GENOMIC DNA]</scope>
    <source>
        <strain evidence="2">NBRC 16415</strain>
    </source>
</reference>
<gene>
    <name evidence="2" type="ORF">BV98_003976</name>
</gene>
<dbReference type="Proteomes" id="UP000024284">
    <property type="component" value="Unassembled WGS sequence"/>
</dbReference>
<dbReference type="InterPro" id="IPR016032">
    <property type="entry name" value="Sig_transdc_resp-reg_C-effctor"/>
</dbReference>
<evidence type="ECO:0000313" key="2">
    <source>
        <dbReference type="EMBL" id="KFG88393.1"/>
    </source>
</evidence>
<dbReference type="AlphaFoldDB" id="A0A086P4S5"/>
<keyword evidence="3" id="KW-1185">Reference proteome</keyword>
<dbReference type="GO" id="GO:0003677">
    <property type="term" value="F:DNA binding"/>
    <property type="evidence" value="ECO:0007669"/>
    <property type="project" value="InterPro"/>
</dbReference>
<dbReference type="EMBL" id="JFZA02000062">
    <property type="protein sequence ID" value="KFG88393.1"/>
    <property type="molecule type" value="Genomic_DNA"/>
</dbReference>
<organism evidence="2 3">
    <name type="scientific">Sphingobium herbicidovorans (strain ATCC 700291 / DSM 11019 / CCUG 56400 / KCTC 2939 / LMG 18315 / NBRC 16415 / MH)</name>
    <name type="common">Sphingomonas herbicidovorans</name>
    <dbReference type="NCBI Taxonomy" id="1219045"/>
    <lineage>
        <taxon>Bacteria</taxon>
        <taxon>Pseudomonadati</taxon>
        <taxon>Pseudomonadota</taxon>
        <taxon>Alphaproteobacteria</taxon>
        <taxon>Sphingomonadales</taxon>
        <taxon>Sphingomonadaceae</taxon>
        <taxon>Sphingobium</taxon>
    </lineage>
</organism>
<dbReference type="SMART" id="SM00421">
    <property type="entry name" value="HTH_LUXR"/>
    <property type="match status" value="1"/>
</dbReference>
<dbReference type="STRING" id="76947.GCA_002080435_03901"/>
<sequence>MPSFWADQNELFLPLVEGIHESPPFGAFIRNLVGRTYARRAFLIISLANAMADQEPTVIHIAAPRASQEPPLDFRRLEALRLHPYGSLRAGRVYALDEMLNYDNAAELARQRAALSEMNIRYGRWLRVAAGGVADAHFLLVREREDFSASAVSVLSSIAPHFGAALRTLVALIEARLQVAMAQGALARLGVAQLTFDRGGRVMAADPAAEAMLAFTVKPGPSPERRLQLLPDVAHALNIACADMAAAPPGATRVIRIDEARGIDLLLRKSDLALSEPCALPAVIGILRMPRREPATAAIGTLAALHGLSNSEAALAHALSMGETIVSAGERLRLTSETARNYSKRIYEKTGTKGQADLVRMILTGLSPFA</sequence>
<dbReference type="SUPFAM" id="SSF46894">
    <property type="entry name" value="C-terminal effector domain of the bipartite response regulators"/>
    <property type="match status" value="1"/>
</dbReference>
<dbReference type="InterPro" id="IPR000792">
    <property type="entry name" value="Tscrpt_reg_LuxR_C"/>
</dbReference>
<dbReference type="Gene3D" id="1.10.10.10">
    <property type="entry name" value="Winged helix-like DNA-binding domain superfamily/Winged helix DNA-binding domain"/>
    <property type="match status" value="1"/>
</dbReference>
<evidence type="ECO:0000313" key="3">
    <source>
        <dbReference type="Proteomes" id="UP000024284"/>
    </source>
</evidence>
<dbReference type="PATRIC" id="fig|1219045.3.peg.4039"/>
<accession>A0A086P4S5</accession>
<evidence type="ECO:0000259" key="1">
    <source>
        <dbReference type="SMART" id="SM00421"/>
    </source>
</evidence>
<dbReference type="GO" id="GO:0006355">
    <property type="term" value="P:regulation of DNA-templated transcription"/>
    <property type="evidence" value="ECO:0007669"/>
    <property type="project" value="InterPro"/>
</dbReference>
<dbReference type="RefSeq" id="WP_037469494.1">
    <property type="nucleotide sequence ID" value="NZ_BCZD01000016.1"/>
</dbReference>
<comment type="caution">
    <text evidence="2">The sequence shown here is derived from an EMBL/GenBank/DDBJ whole genome shotgun (WGS) entry which is preliminary data.</text>
</comment>
<dbReference type="eggNOG" id="COG2771">
    <property type="taxonomic scope" value="Bacteria"/>
</dbReference>
<dbReference type="InterPro" id="IPR036388">
    <property type="entry name" value="WH-like_DNA-bd_sf"/>
</dbReference>
<dbReference type="OrthoDB" id="7855389at2"/>
<name>A0A086P4S5_SPHHM</name>
<protein>
    <submittedName>
        <fullName evidence="2">Regulatory protein, LuxR</fullName>
    </submittedName>
</protein>
<proteinExistence type="predicted"/>